<dbReference type="InterPro" id="IPR029044">
    <property type="entry name" value="Nucleotide-diphossugar_trans"/>
</dbReference>
<dbReference type="Proteomes" id="UP001500523">
    <property type="component" value="Unassembled WGS sequence"/>
</dbReference>
<proteinExistence type="predicted"/>
<gene>
    <name evidence="1" type="ORF">GCM10022268_16210</name>
</gene>
<name>A0ABP7DM77_9SPHN</name>
<dbReference type="SUPFAM" id="SSF53448">
    <property type="entry name" value="Nucleotide-diphospho-sugar transferases"/>
    <property type="match status" value="1"/>
</dbReference>
<keyword evidence="2" id="KW-1185">Reference proteome</keyword>
<dbReference type="CDD" id="cd04186">
    <property type="entry name" value="GT_2_like_c"/>
    <property type="match status" value="1"/>
</dbReference>
<evidence type="ECO:0000313" key="2">
    <source>
        <dbReference type="Proteomes" id="UP001500523"/>
    </source>
</evidence>
<dbReference type="EMBL" id="BAABBF010000003">
    <property type="protein sequence ID" value="GAA3707594.1"/>
    <property type="molecule type" value="Genomic_DNA"/>
</dbReference>
<dbReference type="RefSeq" id="WP_344692852.1">
    <property type="nucleotide sequence ID" value="NZ_BAABBF010000003.1"/>
</dbReference>
<accession>A0ABP7DM77</accession>
<dbReference type="Pfam" id="PF13641">
    <property type="entry name" value="Glyco_tranf_2_3"/>
    <property type="match status" value="1"/>
</dbReference>
<dbReference type="PANTHER" id="PTHR43179:SF7">
    <property type="entry name" value="RHAMNOSYLTRANSFERASE WBBL"/>
    <property type="match status" value="1"/>
</dbReference>
<protein>
    <submittedName>
        <fullName evidence="1">Glycosyltransferase family 2 protein</fullName>
    </submittedName>
</protein>
<dbReference type="PANTHER" id="PTHR43179">
    <property type="entry name" value="RHAMNOSYLTRANSFERASE WBBL"/>
    <property type="match status" value="1"/>
</dbReference>
<comment type="caution">
    <text evidence="1">The sequence shown here is derived from an EMBL/GenBank/DDBJ whole genome shotgun (WGS) entry which is preliminary data.</text>
</comment>
<dbReference type="Gene3D" id="3.90.550.10">
    <property type="entry name" value="Spore Coat Polysaccharide Biosynthesis Protein SpsA, Chain A"/>
    <property type="match status" value="1"/>
</dbReference>
<organism evidence="1 2">
    <name type="scientific">Sphingomonas cynarae</name>
    <dbReference type="NCBI Taxonomy" id="930197"/>
    <lineage>
        <taxon>Bacteria</taxon>
        <taxon>Pseudomonadati</taxon>
        <taxon>Pseudomonadota</taxon>
        <taxon>Alphaproteobacteria</taxon>
        <taxon>Sphingomonadales</taxon>
        <taxon>Sphingomonadaceae</taxon>
        <taxon>Sphingomonas</taxon>
    </lineage>
</organism>
<sequence>MLEPTGPSTIKSPDGTATRTTASRVTVVIVNYRTPDLSLACLAALAGEREAVPGLRVILVDGGSGDGSAARLAAAVAEPALVDWVSFLPLPLNGGFGWANNQAIRRALADAAPPAYIHLLNPDAEVEPGALARLVAALDARPDAGSAGSLLIDHDGRRLGSAFRFPTIAREFLRGAGTPLLDRLLRVAPINVEAQGDDIVEADWVTGASALLRAEALRACGLFDEGFFLYFEEVELMHRLHAAGWRALFVPASRVRHIGGAATGVVDGASAQRKLPDYWFRSRRRFFARAYGPGWARLSGLAWLAGFGIWRLREIAGLGRDSAHAPGEWRDLIRNGLGVVGFDREAAIGRWDEPVDRPPAWKDHS</sequence>
<evidence type="ECO:0000313" key="1">
    <source>
        <dbReference type="EMBL" id="GAA3707594.1"/>
    </source>
</evidence>
<reference evidence="2" key="1">
    <citation type="journal article" date="2019" name="Int. J. Syst. Evol. Microbiol.">
        <title>The Global Catalogue of Microorganisms (GCM) 10K type strain sequencing project: providing services to taxonomists for standard genome sequencing and annotation.</title>
        <authorList>
            <consortium name="The Broad Institute Genomics Platform"/>
            <consortium name="The Broad Institute Genome Sequencing Center for Infectious Disease"/>
            <person name="Wu L."/>
            <person name="Ma J."/>
        </authorList>
    </citation>
    <scope>NUCLEOTIDE SEQUENCE [LARGE SCALE GENOMIC DNA]</scope>
    <source>
        <strain evidence="2">JCM 17498</strain>
    </source>
</reference>